<dbReference type="PROSITE" id="PS50297">
    <property type="entry name" value="ANK_REP_REGION"/>
    <property type="match status" value="1"/>
</dbReference>
<dbReference type="SUPFAM" id="SSF48403">
    <property type="entry name" value="Ankyrin repeat"/>
    <property type="match status" value="1"/>
</dbReference>
<dbReference type="Gene3D" id="1.25.40.10">
    <property type="entry name" value="Tetratricopeptide repeat domain"/>
    <property type="match status" value="1"/>
</dbReference>
<dbReference type="Gene3D" id="1.25.40.20">
    <property type="entry name" value="Ankyrin repeat-containing domain"/>
    <property type="match status" value="1"/>
</dbReference>
<dbReference type="PANTHER" id="PTHR47936:SF1">
    <property type="entry name" value="PENTATRICOPEPTIDE REPEAT-CONTAINING PROTEIN GUN1, CHLOROPLASTIC"/>
    <property type="match status" value="1"/>
</dbReference>
<dbReference type="SMART" id="SM00248">
    <property type="entry name" value="ANK"/>
    <property type="match status" value="2"/>
</dbReference>
<dbReference type="PANTHER" id="PTHR47936">
    <property type="entry name" value="PPR_LONG DOMAIN-CONTAINING PROTEIN"/>
    <property type="match status" value="1"/>
</dbReference>
<dbReference type="Proteomes" id="UP001642484">
    <property type="component" value="Unassembled WGS sequence"/>
</dbReference>
<keyword evidence="1" id="KW-0677">Repeat</keyword>
<protein>
    <recommendedName>
        <fullName evidence="6">Pentatricopeptide repeat-containing protein, chloroplastic</fullName>
    </recommendedName>
</protein>
<feature type="repeat" description="ANK" evidence="2">
    <location>
        <begin position="547"/>
        <end position="579"/>
    </location>
</feature>
<dbReference type="EMBL" id="CAXAMN010024017">
    <property type="protein sequence ID" value="CAK9083186.1"/>
    <property type="molecule type" value="Genomic_DNA"/>
</dbReference>
<evidence type="ECO:0000256" key="3">
    <source>
        <dbReference type="SAM" id="MobiDB-lite"/>
    </source>
</evidence>
<evidence type="ECO:0000256" key="1">
    <source>
        <dbReference type="ARBA" id="ARBA00022737"/>
    </source>
</evidence>
<evidence type="ECO:0000256" key="2">
    <source>
        <dbReference type="PROSITE-ProRule" id="PRU00023"/>
    </source>
</evidence>
<feature type="region of interest" description="Disordered" evidence="3">
    <location>
        <begin position="418"/>
        <end position="450"/>
    </location>
</feature>
<keyword evidence="5" id="KW-1185">Reference proteome</keyword>
<dbReference type="PROSITE" id="PS50088">
    <property type="entry name" value="ANK_REPEAT"/>
    <property type="match status" value="1"/>
</dbReference>
<sequence>MREPRTIIHYTKAIKHSLKGAWSSSLLLFAEVQTQGLRLDRILITETCKMLGRFGAWRSSHNLLGCKVQLDMITYTTAINACETANWQDALGLLVASSQSFSSQDLIAISAAANTLGSRGRWLEVVELLEGGAPVDATAQNIQLSACEKGQEWCQAMDRFQLAAWRGLSSNAICYHATMSACGAREKWQHVLQLFDAFGAQQLQTNIVTYGALLSGLESAAQGSAGSGVRWRQTQEVLCDLYQNQLEINLICTNAAMSACEKGAQWPMASLLLDSLEAVYVETSRISQSSVLSSSMDWALAMRLFLGSETRRFLPSILDFQALLGACSTGGACGVLVRFLPCLRELSFQWVKKGRTTAAQASIGKGLPSVWLLRFVAIGQLSIGGSLRSGDKGCRGRWVGRSDTAYYLVASGGSKPRAIKKSKAEKAEQRVKTKENKEKRKTKVKEKPELEPVAEEHIACAPEAPKEAPDPPEFAATSRLPERLPSSDRWHRATVPQVSYTSPAAKVSTGWKAEDAADGTAAKDLFFWHVEQHKMRETLKVNAPDLQGHRPLHQAVLKKRQEVVAELLRFNADVDARKAETSGLEVHVERSSLHQVWGIRWHPEYLRRQRHILEHVVDDTPLGRWNEEQRAQGREILQPGAELVDVNGQAGAGAQSVLRNAKKVHLLFRQGDPLIGDSVIHLAVRQGDALLLSQLLMAKGDQYALGAHGETAYELAKGQPEILELLTTFGEDKAMRSLSRQVSYECPEVERVGRPKTYVLQDR</sequence>
<feature type="compositionally biased region" description="Basic and acidic residues" evidence="3">
    <location>
        <begin position="422"/>
        <end position="438"/>
    </location>
</feature>
<name>A0ABP0Q4L3_9DINO</name>
<keyword evidence="2" id="KW-0040">ANK repeat</keyword>
<reference evidence="4 5" key="1">
    <citation type="submission" date="2024-02" db="EMBL/GenBank/DDBJ databases">
        <authorList>
            <person name="Chen Y."/>
            <person name="Shah S."/>
            <person name="Dougan E. K."/>
            <person name="Thang M."/>
            <person name="Chan C."/>
        </authorList>
    </citation>
    <scope>NUCLEOTIDE SEQUENCE [LARGE SCALE GENOMIC DNA]</scope>
</reference>
<dbReference type="InterPro" id="IPR011990">
    <property type="entry name" value="TPR-like_helical_dom_sf"/>
</dbReference>
<evidence type="ECO:0000313" key="4">
    <source>
        <dbReference type="EMBL" id="CAK9083186.1"/>
    </source>
</evidence>
<evidence type="ECO:0000313" key="5">
    <source>
        <dbReference type="Proteomes" id="UP001642484"/>
    </source>
</evidence>
<gene>
    <name evidence="4" type="ORF">CCMP2556_LOCUS40582</name>
</gene>
<accession>A0ABP0Q4L3</accession>
<organism evidence="4 5">
    <name type="scientific">Durusdinium trenchii</name>
    <dbReference type="NCBI Taxonomy" id="1381693"/>
    <lineage>
        <taxon>Eukaryota</taxon>
        <taxon>Sar</taxon>
        <taxon>Alveolata</taxon>
        <taxon>Dinophyceae</taxon>
        <taxon>Suessiales</taxon>
        <taxon>Symbiodiniaceae</taxon>
        <taxon>Durusdinium</taxon>
    </lineage>
</organism>
<comment type="caution">
    <text evidence="4">The sequence shown here is derived from an EMBL/GenBank/DDBJ whole genome shotgun (WGS) entry which is preliminary data.</text>
</comment>
<proteinExistence type="predicted"/>
<dbReference type="InterPro" id="IPR036770">
    <property type="entry name" value="Ankyrin_rpt-contain_sf"/>
</dbReference>
<dbReference type="InterPro" id="IPR002110">
    <property type="entry name" value="Ankyrin_rpt"/>
</dbReference>
<evidence type="ECO:0008006" key="6">
    <source>
        <dbReference type="Google" id="ProtNLM"/>
    </source>
</evidence>
<dbReference type="Pfam" id="PF00023">
    <property type="entry name" value="Ank"/>
    <property type="match status" value="1"/>
</dbReference>